<dbReference type="InterPro" id="IPR003325">
    <property type="entry name" value="TerD"/>
</dbReference>
<accession>A0A9Q0RFG0</accession>
<keyword evidence="4" id="KW-1185">Reference proteome</keyword>
<dbReference type="Gene3D" id="2.60.60.30">
    <property type="entry name" value="sav2460 like domains"/>
    <property type="match status" value="2"/>
</dbReference>
<reference evidence="3" key="1">
    <citation type="submission" date="2022-10" db="EMBL/GenBank/DDBJ databases">
        <title>Novel sulphate-reducing endosymbionts in the free-living metamonad Anaeramoeba.</title>
        <authorList>
            <person name="Jerlstrom-Hultqvist J."/>
            <person name="Cepicka I."/>
            <person name="Gallot-Lavallee L."/>
            <person name="Salas-Leiva D."/>
            <person name="Curtis B.A."/>
            <person name="Zahonova K."/>
            <person name="Pipaliya S."/>
            <person name="Dacks J."/>
            <person name="Roger A.J."/>
        </authorList>
    </citation>
    <scope>NUCLEOTIDE SEQUENCE</scope>
    <source>
        <strain evidence="3">BMAN</strain>
    </source>
</reference>
<feature type="domain" description="TerD" evidence="2">
    <location>
        <begin position="7"/>
        <end position="85"/>
    </location>
</feature>
<dbReference type="OrthoDB" id="5240116at2759"/>
<dbReference type="OMA" id="KHTALVM"/>
<protein>
    <submittedName>
        <fullName evidence="3">Camp-binding protein</fullName>
    </submittedName>
</protein>
<evidence type="ECO:0000313" key="4">
    <source>
        <dbReference type="Proteomes" id="UP001149090"/>
    </source>
</evidence>
<dbReference type="InterPro" id="IPR051324">
    <property type="entry name" value="Stress/Tellurium_Resist"/>
</dbReference>
<organism evidence="3 4">
    <name type="scientific">Anaeramoeba ignava</name>
    <name type="common">Anaerobic marine amoeba</name>
    <dbReference type="NCBI Taxonomy" id="1746090"/>
    <lineage>
        <taxon>Eukaryota</taxon>
        <taxon>Metamonada</taxon>
        <taxon>Anaeramoebidae</taxon>
        <taxon>Anaeramoeba</taxon>
    </lineage>
</organism>
<name>A0A9Q0RFG0_ANAIG</name>
<dbReference type="AlphaFoldDB" id="A0A9Q0RFG0"/>
<evidence type="ECO:0000256" key="1">
    <source>
        <dbReference type="SAM" id="MobiDB-lite"/>
    </source>
</evidence>
<dbReference type="CDD" id="cd06974">
    <property type="entry name" value="TerD_like"/>
    <property type="match status" value="2"/>
</dbReference>
<dbReference type="Proteomes" id="UP001149090">
    <property type="component" value="Unassembled WGS sequence"/>
</dbReference>
<comment type="caution">
    <text evidence="3">The sequence shown here is derived from an EMBL/GenBank/DDBJ whole genome shotgun (WGS) entry which is preliminary data.</text>
</comment>
<evidence type="ECO:0000313" key="3">
    <source>
        <dbReference type="EMBL" id="KAJ5076709.1"/>
    </source>
</evidence>
<dbReference type="EMBL" id="JAPDFW010000059">
    <property type="protein sequence ID" value="KAJ5076709.1"/>
    <property type="molecule type" value="Genomic_DNA"/>
</dbReference>
<feature type="region of interest" description="Disordered" evidence="1">
    <location>
        <begin position="393"/>
        <end position="420"/>
    </location>
</feature>
<dbReference type="PANTHER" id="PTHR32097:SF17">
    <property type="entry name" value="CAMP-BINDING PROTEIN 1-RELATED"/>
    <property type="match status" value="1"/>
</dbReference>
<feature type="domain" description="TerD" evidence="2">
    <location>
        <begin position="177"/>
        <end position="364"/>
    </location>
</feature>
<sequence length="430" mass="47478">MNSNIVNPGQKYTLPKTLTQLEVGLGWSSTQTGIDVDLDASIIMFDFSGKISDVVYYGKLQSNDGSVIHQGDAVIGDGEGDDEPLMTVETAEARLKDRQTNNIITEISLGMQGDNTALIMIKIYRDIESDGNQWVVHCIGQGAKGRTFADILPQAQNCLRDVMPDIIIDPTPPFPILRKGEIMHLSPTASKFFVGLGWDVAKGHGDIDLDANCILYNIQGNVEEAIFYRNLTSMNRAVVHSGDNLTGEGDGGWDVAKGHGDIDLDANCILYNIQDDEILFVDLSRMKNNVNCLLFTVTSYSGEHFGFVRNAFVRLVDLSTNTVVAHYNISDNPSNSHYTGFIMCAIYRNKQGNWAVNAVGKGGTAKWYKDLLPQCNQEYQILKQKGVLMERDSPPKFQTDNGTWPPRTLHPPPLPNQKSTNQEVGCCLII</sequence>
<proteinExistence type="predicted"/>
<dbReference type="Pfam" id="PF02342">
    <property type="entry name" value="TerD"/>
    <property type="match status" value="2"/>
</dbReference>
<dbReference type="PANTHER" id="PTHR32097">
    <property type="entry name" value="CAMP-BINDING PROTEIN 1-RELATED"/>
    <property type="match status" value="1"/>
</dbReference>
<evidence type="ECO:0000259" key="2">
    <source>
        <dbReference type="Pfam" id="PF02342"/>
    </source>
</evidence>
<gene>
    <name evidence="3" type="ORF">M0811_00026</name>
</gene>